<evidence type="ECO:0000313" key="2">
    <source>
        <dbReference type="Proteomes" id="UP000318080"/>
    </source>
</evidence>
<dbReference type="InterPro" id="IPR023214">
    <property type="entry name" value="HAD_sf"/>
</dbReference>
<keyword evidence="2" id="KW-1185">Reference proteome</keyword>
<dbReference type="Gene3D" id="3.30.1240.10">
    <property type="match status" value="1"/>
</dbReference>
<dbReference type="SUPFAM" id="SSF56784">
    <property type="entry name" value="HAD-like"/>
    <property type="match status" value="1"/>
</dbReference>
<proteinExistence type="predicted"/>
<sequence length="264" mass="28768">MKIAAFDMDGTVYIDHAIAPETVQAIKDWRAAGNLAVSATGKSIDSVRRALEPFDVDMDYHVLYNGTVITDANYGVLYEHHLDAEIVNEVAAHLDGTPGLNLYCTTLDGADGIVTQGIPESSNDFIQCPRVVSRAELEDEKVVLLSAYMPDNQPLQNQIIPWINERYDVSTSLNTGFFDMMPPGHTKGTGLTWLLEHLGLPRAEVELFTFGDSFNDLPMHELADASFTFPHAHPDVQARAHHVVADVPAGLRLARAGLSASGGD</sequence>
<dbReference type="Proteomes" id="UP000318080">
    <property type="component" value="Unassembled WGS sequence"/>
</dbReference>
<protein>
    <submittedName>
        <fullName evidence="1">HAD family phosphatase</fullName>
    </submittedName>
</protein>
<evidence type="ECO:0000313" key="1">
    <source>
        <dbReference type="EMBL" id="TQE43680.1"/>
    </source>
</evidence>
<dbReference type="GO" id="GO:0016791">
    <property type="term" value="F:phosphatase activity"/>
    <property type="evidence" value="ECO:0007669"/>
    <property type="project" value="TreeGrafter"/>
</dbReference>
<dbReference type="PANTHER" id="PTHR10000">
    <property type="entry name" value="PHOSPHOSERINE PHOSPHATASE"/>
    <property type="match status" value="1"/>
</dbReference>
<dbReference type="Pfam" id="PF08282">
    <property type="entry name" value="Hydrolase_3"/>
    <property type="match status" value="1"/>
</dbReference>
<name>A0A540R7F7_9CORY</name>
<dbReference type="GO" id="GO:0005829">
    <property type="term" value="C:cytosol"/>
    <property type="evidence" value="ECO:0007669"/>
    <property type="project" value="TreeGrafter"/>
</dbReference>
<accession>A0A540R7F7</accession>
<dbReference type="STRING" id="1686286.GCA_900092335_01551"/>
<dbReference type="GO" id="GO:0000287">
    <property type="term" value="F:magnesium ion binding"/>
    <property type="evidence" value="ECO:0007669"/>
    <property type="project" value="TreeGrafter"/>
</dbReference>
<dbReference type="RefSeq" id="WP_141628774.1">
    <property type="nucleotide sequence ID" value="NZ_VHIR01000006.1"/>
</dbReference>
<dbReference type="EMBL" id="VHIR01000006">
    <property type="protein sequence ID" value="TQE43680.1"/>
    <property type="molecule type" value="Genomic_DNA"/>
</dbReference>
<dbReference type="PANTHER" id="PTHR10000:SF8">
    <property type="entry name" value="HAD SUPERFAMILY HYDROLASE-LIKE, TYPE 3"/>
    <property type="match status" value="1"/>
</dbReference>
<dbReference type="Gene3D" id="3.40.50.1000">
    <property type="entry name" value="HAD superfamily/HAD-like"/>
    <property type="match status" value="1"/>
</dbReference>
<dbReference type="AlphaFoldDB" id="A0A540R7F7"/>
<organism evidence="1 2">
    <name type="scientific">Corynebacterium phoceense</name>
    <dbReference type="NCBI Taxonomy" id="1686286"/>
    <lineage>
        <taxon>Bacteria</taxon>
        <taxon>Bacillati</taxon>
        <taxon>Actinomycetota</taxon>
        <taxon>Actinomycetes</taxon>
        <taxon>Mycobacteriales</taxon>
        <taxon>Corynebacteriaceae</taxon>
        <taxon>Corynebacterium</taxon>
    </lineage>
</organism>
<comment type="caution">
    <text evidence="1">The sequence shown here is derived from an EMBL/GenBank/DDBJ whole genome shotgun (WGS) entry which is preliminary data.</text>
</comment>
<reference evidence="1 2" key="1">
    <citation type="submission" date="2019-06" db="EMBL/GenBank/DDBJ databases">
        <title>Draft genome of C. phoceense Strain 272.</title>
        <authorList>
            <person name="Pacheco L.G.C."/>
            <person name="Barberis C.M."/>
            <person name="Almuzara M.N."/>
            <person name="Traglia G.M."/>
            <person name="Santos C.S."/>
            <person name="Rocha D.J.P.G."/>
            <person name="Aguiar E.R.G.R."/>
            <person name="Vay C.A."/>
        </authorList>
    </citation>
    <scope>NUCLEOTIDE SEQUENCE [LARGE SCALE GENOMIC DNA]</scope>
    <source>
        <strain evidence="1 2">272</strain>
    </source>
</reference>
<gene>
    <name evidence="1" type="ORF">EJK80_05265</name>
</gene>
<dbReference type="InterPro" id="IPR036412">
    <property type="entry name" value="HAD-like_sf"/>
</dbReference>